<dbReference type="Pfam" id="PF08856">
    <property type="entry name" value="DUF1826"/>
    <property type="match status" value="1"/>
</dbReference>
<protein>
    <submittedName>
        <fullName evidence="1">DUF1826 domain-containing protein</fullName>
    </submittedName>
</protein>
<gene>
    <name evidence="1" type="ORF">MD535_21430</name>
</gene>
<comment type="caution">
    <text evidence="1">The sequence shown here is derived from an EMBL/GenBank/DDBJ whole genome shotgun (WGS) entry which is preliminary data.</text>
</comment>
<organism evidence="1 2">
    <name type="scientific">Vibrio qingdaonensis</name>
    <dbReference type="NCBI Taxonomy" id="2829491"/>
    <lineage>
        <taxon>Bacteria</taxon>
        <taxon>Pseudomonadati</taxon>
        <taxon>Pseudomonadota</taxon>
        <taxon>Gammaproteobacteria</taxon>
        <taxon>Vibrionales</taxon>
        <taxon>Vibrionaceae</taxon>
        <taxon>Vibrio</taxon>
    </lineage>
</organism>
<evidence type="ECO:0000313" key="1">
    <source>
        <dbReference type="EMBL" id="MCW8348552.1"/>
    </source>
</evidence>
<dbReference type="Proteomes" id="UP001155587">
    <property type="component" value="Unassembled WGS sequence"/>
</dbReference>
<name>A0A9X3CS13_9VIBR</name>
<reference evidence="1" key="1">
    <citation type="submission" date="2022-02" db="EMBL/GenBank/DDBJ databases">
        <title>Vibrio sp. nov, a new bacterium isolated from seawater.</title>
        <authorList>
            <person name="Yuan Y."/>
        </authorList>
    </citation>
    <scope>NUCLEOTIDE SEQUENCE</scope>
    <source>
        <strain evidence="1">ZSDZ65</strain>
    </source>
</reference>
<evidence type="ECO:0000313" key="2">
    <source>
        <dbReference type="Proteomes" id="UP001155587"/>
    </source>
</evidence>
<sequence length="232" mass="25376">MSISRLNISATEINTLEPANIVSATSLLAKATQPTVLSDIYKQDHNLAVWQRSLPATLTQSIDEMLKNGVALSVVQTVTPDTTAAWLRNKLSDHSCADELSQDIALIVDMFCCLFDVNEAGLRLTTLDSPMCPKFHVDHLPCRLVTTYAGAATQWLRNEDVDRSKLGAGSVGLPDHQSGLYQNTNAINQIERGDVALLKGSGWQGNEDTGLVHRSPEATPDQRRLLLTLDLR</sequence>
<dbReference type="InterPro" id="IPR014955">
    <property type="entry name" value="DUF1826"/>
</dbReference>
<dbReference type="AlphaFoldDB" id="A0A9X3CS13"/>
<accession>A0A9X3CS13</accession>
<keyword evidence="2" id="KW-1185">Reference proteome</keyword>
<dbReference type="RefSeq" id="WP_265677078.1">
    <property type="nucleotide sequence ID" value="NZ_JAKRRY010000041.1"/>
</dbReference>
<dbReference type="EMBL" id="JAKRRY010000041">
    <property type="protein sequence ID" value="MCW8348552.1"/>
    <property type="molecule type" value="Genomic_DNA"/>
</dbReference>
<proteinExistence type="predicted"/>